<gene>
    <name evidence="1" type="ORF">LCGC14_1495570</name>
</gene>
<sequence>MRKMVTEEAIICEECGNRLLTEVPTTCDEPGCDKEMHNGCAFWVSVKSHHKTAKMPNGDPMHLVKIFCLEHAQPSIQSLKTKGG</sequence>
<evidence type="ECO:0000313" key="1">
    <source>
        <dbReference type="EMBL" id="KKM65006.1"/>
    </source>
</evidence>
<proteinExistence type="predicted"/>
<reference evidence="1" key="1">
    <citation type="journal article" date="2015" name="Nature">
        <title>Complex archaea that bridge the gap between prokaryotes and eukaryotes.</title>
        <authorList>
            <person name="Spang A."/>
            <person name="Saw J.H."/>
            <person name="Jorgensen S.L."/>
            <person name="Zaremba-Niedzwiedzka K."/>
            <person name="Martijn J."/>
            <person name="Lind A.E."/>
            <person name="van Eijk R."/>
            <person name="Schleper C."/>
            <person name="Guy L."/>
            <person name="Ettema T.J."/>
        </authorList>
    </citation>
    <scope>NUCLEOTIDE SEQUENCE</scope>
</reference>
<comment type="caution">
    <text evidence="1">The sequence shown here is derived from an EMBL/GenBank/DDBJ whole genome shotgun (WGS) entry which is preliminary data.</text>
</comment>
<protein>
    <submittedName>
        <fullName evidence="1">Uncharacterized protein</fullName>
    </submittedName>
</protein>
<dbReference type="AlphaFoldDB" id="A0A0F9JRF6"/>
<dbReference type="EMBL" id="LAZR01010797">
    <property type="protein sequence ID" value="KKM65006.1"/>
    <property type="molecule type" value="Genomic_DNA"/>
</dbReference>
<name>A0A0F9JRF6_9ZZZZ</name>
<organism evidence="1">
    <name type="scientific">marine sediment metagenome</name>
    <dbReference type="NCBI Taxonomy" id="412755"/>
    <lineage>
        <taxon>unclassified sequences</taxon>
        <taxon>metagenomes</taxon>
        <taxon>ecological metagenomes</taxon>
    </lineage>
</organism>
<accession>A0A0F9JRF6</accession>